<evidence type="ECO:0000313" key="3">
    <source>
        <dbReference type="Proteomes" id="UP000324022"/>
    </source>
</evidence>
<name>A0A5C3EER1_9BASI</name>
<reference evidence="2 3" key="1">
    <citation type="submission" date="2018-03" db="EMBL/GenBank/DDBJ databases">
        <authorList>
            <person name="Guldener U."/>
        </authorList>
    </citation>
    <scope>NUCLEOTIDE SEQUENCE [LARGE SCALE GENOMIC DNA]</scope>
    <source>
        <strain evidence="2 3">NBRC100155</strain>
    </source>
</reference>
<proteinExistence type="predicted"/>
<evidence type="ECO:0000313" key="2">
    <source>
        <dbReference type="EMBL" id="SPO28958.1"/>
    </source>
</evidence>
<evidence type="ECO:0008006" key="4">
    <source>
        <dbReference type="Google" id="ProtNLM"/>
    </source>
</evidence>
<sequence>MKTISIPILPLALALASTTTIVTATRLPYLTKNNYDWDGFCNKSYHTDEKFICFHIPSDIQAVGVSVVATGFSSDDGHYFAVIPIQANLDSGFSLSTDKQRIVFSQDPTDSDCILYFISDNGSSYPDPSTHIPKKCKGDTQIVELA</sequence>
<gene>
    <name evidence="2" type="ORF">UTRI_10273</name>
</gene>
<feature type="signal peptide" evidence="1">
    <location>
        <begin position="1"/>
        <end position="24"/>
    </location>
</feature>
<organism evidence="2 3">
    <name type="scientific">Ustilago trichophora</name>
    <dbReference type="NCBI Taxonomy" id="86804"/>
    <lineage>
        <taxon>Eukaryota</taxon>
        <taxon>Fungi</taxon>
        <taxon>Dikarya</taxon>
        <taxon>Basidiomycota</taxon>
        <taxon>Ustilaginomycotina</taxon>
        <taxon>Ustilaginomycetes</taxon>
        <taxon>Ustilaginales</taxon>
        <taxon>Ustilaginaceae</taxon>
        <taxon>Ustilago</taxon>
    </lineage>
</organism>
<evidence type="ECO:0000256" key="1">
    <source>
        <dbReference type="SAM" id="SignalP"/>
    </source>
</evidence>
<accession>A0A5C3EER1</accession>
<keyword evidence="3" id="KW-1185">Reference proteome</keyword>
<feature type="chain" id="PRO_5022788422" description="Mig1 protein" evidence="1">
    <location>
        <begin position="25"/>
        <end position="146"/>
    </location>
</feature>
<dbReference type="Proteomes" id="UP000324022">
    <property type="component" value="Unassembled WGS sequence"/>
</dbReference>
<keyword evidence="1" id="KW-0732">Signal</keyword>
<dbReference type="EMBL" id="OOIN01000025">
    <property type="protein sequence ID" value="SPO28958.1"/>
    <property type="molecule type" value="Genomic_DNA"/>
</dbReference>
<dbReference type="AlphaFoldDB" id="A0A5C3EER1"/>
<protein>
    <recommendedName>
        <fullName evidence="4">Mig1 protein</fullName>
    </recommendedName>
</protein>